<dbReference type="RefSeq" id="WP_072598483.1">
    <property type="nucleotide sequence ID" value="NZ_CP018221.1"/>
</dbReference>
<gene>
    <name evidence="2" type="ORF">BSL82_17340</name>
</gene>
<evidence type="ECO:0000313" key="2">
    <source>
        <dbReference type="EMBL" id="API60827.1"/>
    </source>
</evidence>
<dbReference type="SUPFAM" id="SSF53474">
    <property type="entry name" value="alpha/beta-Hydrolases"/>
    <property type="match status" value="1"/>
</dbReference>
<reference evidence="3" key="1">
    <citation type="submission" date="2016-11" db="EMBL/GenBank/DDBJ databases">
        <title>Complete Genome Sequence of alachlor-degrading Sphingomonas sp. strain JJ-A5.</title>
        <authorList>
            <person name="Lee H."/>
            <person name="Ka J.-O."/>
        </authorList>
    </citation>
    <scope>NUCLEOTIDE SEQUENCE [LARGE SCALE GENOMIC DNA]</scope>
    <source>
        <strain evidence="3">JJ-A5</strain>
    </source>
</reference>
<proteinExistence type="predicted"/>
<dbReference type="InterPro" id="IPR029058">
    <property type="entry name" value="AB_hydrolase_fold"/>
</dbReference>
<dbReference type="EMBL" id="CP018221">
    <property type="protein sequence ID" value="API60827.1"/>
    <property type="molecule type" value="Genomic_DNA"/>
</dbReference>
<dbReference type="OrthoDB" id="9787933at2"/>
<dbReference type="PANTHER" id="PTHR22946:SF5">
    <property type="entry name" value="PEPTIDASE S9 PROLYL OLIGOPEPTIDASE CATALYTIC DOMAIN-CONTAINING PROTEIN"/>
    <property type="match status" value="1"/>
</dbReference>
<sequence>MFEAMEAIELEHGGTLLRGYVAKPEGEGPFPTVLVMHSALGMNHKVIEPTAKKLAQLGYMAICTDMFGAHLEGASQAECGAALGELMIENPAKQRARTVAWFDQVAARSDVDAGRIAAIGFCYGGTTVLELARSGADLRAFISYHGGLATHVKASPGAFKGHVVAYCGGSDPFVPQEHVEALHQEMIDAGHRDYQITVYGAADHGFTDPDSAALNMEGVAFHKLSNDLSWGGTLILLEHVFER</sequence>
<dbReference type="KEGG" id="sphj:BSL82_17340"/>
<dbReference type="Gene3D" id="3.40.50.1820">
    <property type="entry name" value="alpha/beta hydrolase"/>
    <property type="match status" value="1"/>
</dbReference>
<name>A0A1L3ZYX2_9SPHN</name>
<dbReference type="Proteomes" id="UP000182063">
    <property type="component" value="Chromosome"/>
</dbReference>
<organism evidence="2 3">
    <name type="scientific">Tardibacter chloracetimidivorans</name>
    <dbReference type="NCBI Taxonomy" id="1921510"/>
    <lineage>
        <taxon>Bacteria</taxon>
        <taxon>Pseudomonadati</taxon>
        <taxon>Pseudomonadota</taxon>
        <taxon>Alphaproteobacteria</taxon>
        <taxon>Sphingomonadales</taxon>
        <taxon>Sphingomonadaceae</taxon>
        <taxon>Tardibacter</taxon>
    </lineage>
</organism>
<keyword evidence="3" id="KW-1185">Reference proteome</keyword>
<accession>A0A1L3ZYX2</accession>
<dbReference type="InterPro" id="IPR050261">
    <property type="entry name" value="FrsA_esterase"/>
</dbReference>
<evidence type="ECO:0000259" key="1">
    <source>
        <dbReference type="Pfam" id="PF01738"/>
    </source>
</evidence>
<dbReference type="Pfam" id="PF01738">
    <property type="entry name" value="DLH"/>
    <property type="match status" value="1"/>
</dbReference>
<protein>
    <recommendedName>
        <fullName evidence="1">Dienelactone hydrolase domain-containing protein</fullName>
    </recommendedName>
</protein>
<dbReference type="PANTHER" id="PTHR22946">
    <property type="entry name" value="DIENELACTONE HYDROLASE DOMAIN-CONTAINING PROTEIN-RELATED"/>
    <property type="match status" value="1"/>
</dbReference>
<feature type="domain" description="Dienelactone hydrolase" evidence="1">
    <location>
        <begin position="17"/>
        <end position="237"/>
    </location>
</feature>
<evidence type="ECO:0000313" key="3">
    <source>
        <dbReference type="Proteomes" id="UP000182063"/>
    </source>
</evidence>
<dbReference type="GO" id="GO:0016787">
    <property type="term" value="F:hydrolase activity"/>
    <property type="evidence" value="ECO:0007669"/>
    <property type="project" value="InterPro"/>
</dbReference>
<dbReference type="STRING" id="1921510.BSL82_17340"/>
<dbReference type="AlphaFoldDB" id="A0A1L3ZYX2"/>
<dbReference type="InterPro" id="IPR002925">
    <property type="entry name" value="Dienelactn_hydro"/>
</dbReference>